<comment type="caution">
    <text evidence="1">The sequence shown here is derived from an EMBL/GenBank/DDBJ whole genome shotgun (WGS) entry which is preliminary data.</text>
</comment>
<proteinExistence type="predicted"/>
<evidence type="ECO:0000313" key="2">
    <source>
        <dbReference type="Proteomes" id="UP000789901"/>
    </source>
</evidence>
<dbReference type="EMBL" id="CAJVQB010134928">
    <property type="protein sequence ID" value="CAG8854225.1"/>
    <property type="molecule type" value="Genomic_DNA"/>
</dbReference>
<keyword evidence="2" id="KW-1185">Reference proteome</keyword>
<sequence length="40" mass="4665">VALPVDCYSCGLFLLKQKLNKLPSSRELRAHDMYYVCYLL</sequence>
<dbReference type="Proteomes" id="UP000789901">
    <property type="component" value="Unassembled WGS sequence"/>
</dbReference>
<name>A0ABN7XGT5_GIGMA</name>
<organism evidence="1 2">
    <name type="scientific">Gigaspora margarita</name>
    <dbReference type="NCBI Taxonomy" id="4874"/>
    <lineage>
        <taxon>Eukaryota</taxon>
        <taxon>Fungi</taxon>
        <taxon>Fungi incertae sedis</taxon>
        <taxon>Mucoromycota</taxon>
        <taxon>Glomeromycotina</taxon>
        <taxon>Glomeromycetes</taxon>
        <taxon>Diversisporales</taxon>
        <taxon>Gigasporaceae</taxon>
        <taxon>Gigaspora</taxon>
    </lineage>
</organism>
<feature type="non-terminal residue" evidence="1">
    <location>
        <position position="40"/>
    </location>
</feature>
<gene>
    <name evidence="1" type="ORF">GMARGA_LOCUS43046</name>
</gene>
<accession>A0ABN7XGT5</accession>
<protein>
    <submittedName>
        <fullName evidence="1">35777_t:CDS:1</fullName>
    </submittedName>
</protein>
<evidence type="ECO:0000313" key="1">
    <source>
        <dbReference type="EMBL" id="CAG8854225.1"/>
    </source>
</evidence>
<feature type="non-terminal residue" evidence="1">
    <location>
        <position position="1"/>
    </location>
</feature>
<reference evidence="1 2" key="1">
    <citation type="submission" date="2021-06" db="EMBL/GenBank/DDBJ databases">
        <authorList>
            <person name="Kallberg Y."/>
            <person name="Tangrot J."/>
            <person name="Rosling A."/>
        </authorList>
    </citation>
    <scope>NUCLEOTIDE SEQUENCE [LARGE SCALE GENOMIC DNA]</scope>
    <source>
        <strain evidence="1 2">120-4 pot B 10/14</strain>
    </source>
</reference>